<keyword evidence="1" id="KW-1133">Transmembrane helix</keyword>
<dbReference type="OrthoDB" id="5122773at2"/>
<feature type="transmembrane region" description="Helical" evidence="1">
    <location>
        <begin position="41"/>
        <end position="61"/>
    </location>
</feature>
<reference evidence="2 3" key="1">
    <citation type="submission" date="2019-03" db="EMBL/GenBank/DDBJ databases">
        <title>Genomic analyses of the natural microbiome of Caenorhabditis elegans.</title>
        <authorList>
            <person name="Samuel B."/>
        </authorList>
    </citation>
    <scope>NUCLEOTIDE SEQUENCE [LARGE SCALE GENOMIC DNA]</scope>
    <source>
        <strain evidence="2 3">JUb65</strain>
    </source>
</reference>
<name>A0A4R6DHJ5_9MICO</name>
<protein>
    <submittedName>
        <fullName evidence="2">Uncharacterized protein</fullName>
    </submittedName>
</protein>
<comment type="caution">
    <text evidence="2">The sequence shown here is derived from an EMBL/GenBank/DDBJ whole genome shotgun (WGS) entry which is preliminary data.</text>
</comment>
<evidence type="ECO:0000313" key="2">
    <source>
        <dbReference type="EMBL" id="TDN44185.1"/>
    </source>
</evidence>
<accession>A0A4R6DHJ5</accession>
<feature type="transmembrane region" description="Helical" evidence="1">
    <location>
        <begin position="73"/>
        <end position="93"/>
    </location>
</feature>
<organism evidence="2 3">
    <name type="scientific">Curtobacterium flaccumfaciens</name>
    <dbReference type="NCBI Taxonomy" id="2035"/>
    <lineage>
        <taxon>Bacteria</taxon>
        <taxon>Bacillati</taxon>
        <taxon>Actinomycetota</taxon>
        <taxon>Actinomycetes</taxon>
        <taxon>Micrococcales</taxon>
        <taxon>Microbacteriaceae</taxon>
        <taxon>Curtobacterium</taxon>
    </lineage>
</organism>
<dbReference type="AlphaFoldDB" id="A0A4R6DHJ5"/>
<dbReference type="Proteomes" id="UP000295764">
    <property type="component" value="Unassembled WGS sequence"/>
</dbReference>
<evidence type="ECO:0000256" key="1">
    <source>
        <dbReference type="SAM" id="Phobius"/>
    </source>
</evidence>
<keyword evidence="1" id="KW-0812">Transmembrane</keyword>
<feature type="transmembrane region" description="Helical" evidence="1">
    <location>
        <begin position="108"/>
        <end position="131"/>
    </location>
</feature>
<gene>
    <name evidence="2" type="ORF">EDF64_10514</name>
</gene>
<feature type="transmembrane region" description="Helical" evidence="1">
    <location>
        <begin position="15"/>
        <end position="35"/>
    </location>
</feature>
<dbReference type="EMBL" id="SNVW01000005">
    <property type="protein sequence ID" value="TDN44185.1"/>
    <property type="molecule type" value="Genomic_DNA"/>
</dbReference>
<evidence type="ECO:0000313" key="3">
    <source>
        <dbReference type="Proteomes" id="UP000295764"/>
    </source>
</evidence>
<dbReference type="RefSeq" id="WP_133519638.1">
    <property type="nucleotide sequence ID" value="NZ_SNVW01000005.1"/>
</dbReference>
<keyword evidence="1" id="KW-0472">Membrane</keyword>
<proteinExistence type="predicted"/>
<sequence length="153" mass="15841">MRTEPFRILGAQAKVGYVVGAVVIEVLGMLLLAALGVPGALVPFIGALWSLAIVVVGVRVFRGPDEPVEPPRPWWRMTAGPVVGFLLAAYFLADAVVARGLTTSAVDVGGLVTSVLIAAAYAGSSVTLLVLRAQGRPAPGSVRRRIGDAPRSS</sequence>